<sequence length="751" mass="86484">MDFTWTNDKKPTYAAGKVWQELKTALQDEEGVCYHGHPIFSAENTQLAPDIMCFHKQWGLYVIECKPWRLTDIQNIQNDVWFINQLQESPYSTLEDQLYNALSHFTREKRLRNGKNNLIEGHLFLALPNIYRSEWEKRGLSHNLDKSHHIIFAEDLKPALLKACLQKLPEEEQQMPLTEESWKIALSILKGSNILKREQRSFAQKPDTKAAYLQNVEEQIQLIDSEQESIALKIPEGPQRIRGIAGSGKTVVMCMKVAAMHIEHPEWEIAYTFYTRNLFGQVKNLITRFYKNWSHLSDRKEPDWTKIHILHGWGGKDAPGLYSLIAKNLDVEPLTFSEAKNSFKFKEQSELLGRCCKQLLDNKKKIPPIYDAILIDEAQDFHFDFYKLCYVTLKSPKRLIWAYDEVQSLESLSIPTTIEIFGTNKDGSPIVDLEGTYKIGENEEVEKDLVLYRCYRNPRPVLVAAHIFGMGLKRAQGAVQFIPTQGGWEDIGYRIVEGKFEPGQKVTIQRPEDNSPHRLETLVGYENLVKWQAFNDRNEELDWIARQIATNIKVDGLRPEEIAVVCLDWRQMHESFNKLDFKLSQRGIQVIIAGKKGNKEIFHEEGKVTLAGIFRAKGNEASVVYVMGFDQVDTNPKLIVQDRNQAFTAMTRTRGWCILTGTGGKAKALFKEIDEIISSGPDKITFTVPDPKTIQRNLDSLEYERRRNRIKKVKDLSSKLEGELAELKDTGLLQEIIGRLQVMQDKQNKNQ</sequence>
<keyword evidence="2" id="KW-1185">Reference proteome</keyword>
<accession>A0ABQ3V840</accession>
<protein>
    <recommendedName>
        <fullName evidence="3">DNA helicase</fullName>
    </recommendedName>
</protein>
<dbReference type="RefSeq" id="WP_201359973.1">
    <property type="nucleotide sequence ID" value="NZ_BNJJ01000001.1"/>
</dbReference>
<dbReference type="InterPro" id="IPR027417">
    <property type="entry name" value="P-loop_NTPase"/>
</dbReference>
<reference evidence="1 2" key="1">
    <citation type="journal article" date="2021" name="Int. J. Syst. Evol. Microbiol.">
        <title>Reticulibacter mediterranei gen. nov., sp. nov., within the new family Reticulibacteraceae fam. nov., and Ktedonospora formicarum gen. nov., sp. nov., Ktedonobacter robiniae sp. nov., Dictyobacter formicarum sp. nov. and Dictyobacter arantiisoli sp. nov., belonging to the class Ktedonobacteria.</title>
        <authorList>
            <person name="Yabe S."/>
            <person name="Zheng Y."/>
            <person name="Wang C.M."/>
            <person name="Sakai Y."/>
            <person name="Abe K."/>
            <person name="Yokota A."/>
            <person name="Donadio S."/>
            <person name="Cavaletti L."/>
            <person name="Monciardini P."/>
        </authorList>
    </citation>
    <scope>NUCLEOTIDE SEQUENCE [LARGE SCALE GENOMIC DNA]</scope>
    <source>
        <strain evidence="1 2">SOSP1-9</strain>
    </source>
</reference>
<proteinExistence type="predicted"/>
<evidence type="ECO:0008006" key="3">
    <source>
        <dbReference type="Google" id="ProtNLM"/>
    </source>
</evidence>
<dbReference type="Gene3D" id="3.40.50.300">
    <property type="entry name" value="P-loop containing nucleotide triphosphate hydrolases"/>
    <property type="match status" value="2"/>
</dbReference>
<organism evidence="1 2">
    <name type="scientific">Dictyobacter formicarum</name>
    <dbReference type="NCBI Taxonomy" id="2778368"/>
    <lineage>
        <taxon>Bacteria</taxon>
        <taxon>Bacillati</taxon>
        <taxon>Chloroflexota</taxon>
        <taxon>Ktedonobacteria</taxon>
        <taxon>Ktedonobacterales</taxon>
        <taxon>Dictyobacteraceae</taxon>
        <taxon>Dictyobacter</taxon>
    </lineage>
</organism>
<dbReference type="SUPFAM" id="SSF52540">
    <property type="entry name" value="P-loop containing nucleoside triphosphate hydrolases"/>
    <property type="match status" value="1"/>
</dbReference>
<evidence type="ECO:0000313" key="1">
    <source>
        <dbReference type="EMBL" id="GHO82280.1"/>
    </source>
</evidence>
<name>A0ABQ3V840_9CHLR</name>
<dbReference type="Proteomes" id="UP000635565">
    <property type="component" value="Unassembled WGS sequence"/>
</dbReference>
<dbReference type="EMBL" id="BNJJ01000001">
    <property type="protein sequence ID" value="GHO82280.1"/>
    <property type="molecule type" value="Genomic_DNA"/>
</dbReference>
<gene>
    <name evidence="1" type="ORF">KSZ_02860</name>
</gene>
<comment type="caution">
    <text evidence="1">The sequence shown here is derived from an EMBL/GenBank/DDBJ whole genome shotgun (WGS) entry which is preliminary data.</text>
</comment>
<evidence type="ECO:0000313" key="2">
    <source>
        <dbReference type="Proteomes" id="UP000635565"/>
    </source>
</evidence>